<evidence type="ECO:0000313" key="5">
    <source>
        <dbReference type="Proteomes" id="UP000247476"/>
    </source>
</evidence>
<evidence type="ECO:0000256" key="1">
    <source>
        <dbReference type="ARBA" id="ARBA00010944"/>
    </source>
</evidence>
<comment type="similarity">
    <text evidence="1 2">Belongs to the dTDP-4-dehydrorhamnose reductase family.</text>
</comment>
<keyword evidence="5" id="KW-1185">Reference proteome</keyword>
<dbReference type="Pfam" id="PF04321">
    <property type="entry name" value="RmlD_sub_bind"/>
    <property type="match status" value="1"/>
</dbReference>
<reference evidence="4 5" key="1">
    <citation type="submission" date="2018-05" db="EMBL/GenBank/DDBJ databases">
        <title>Paenibacillus flagellatus sp. nov., isolated from selenium mineral soil.</title>
        <authorList>
            <person name="Dai X."/>
        </authorList>
    </citation>
    <scope>NUCLEOTIDE SEQUENCE [LARGE SCALE GENOMIC DNA]</scope>
    <source>
        <strain evidence="4 5">DXL2</strain>
    </source>
</reference>
<dbReference type="GO" id="GO:0019305">
    <property type="term" value="P:dTDP-rhamnose biosynthetic process"/>
    <property type="evidence" value="ECO:0007669"/>
    <property type="project" value="UniProtKB-UniPathway"/>
</dbReference>
<evidence type="ECO:0000259" key="3">
    <source>
        <dbReference type="Pfam" id="PF04321"/>
    </source>
</evidence>
<sequence>MKYLILGGTGMAGHMICIFLQEQGHDVTTISRRPFPYCRNIVGDILNTALIEKEIKEGGYNAVINCAGLLNHFAEVNKYQAVLINSYLPHFLNHITLGTKTKIIQMSTDCVFSGKNGSYSESSSKDGETFYDRSKALGELINDKDLTFRNSIIGPDMNPNGIGLFNWFMKQKRIVNGYTKAIWTGVTTLVLAKAMEKAVQQNLTGLYHLVNNKTISKYELLVYFNEYFRNNEIVINSDDKIAIDKSLINNRDDFDFQVPDYEEMIIEMAEWVQNHKKLYPHYFQ</sequence>
<comment type="function">
    <text evidence="2">Catalyzes the reduction of dTDP-6-deoxy-L-lyxo-4-hexulose to yield dTDP-L-rhamnose.</text>
</comment>
<dbReference type="InterPro" id="IPR029903">
    <property type="entry name" value="RmlD-like-bd"/>
</dbReference>
<dbReference type="GO" id="GO:0008831">
    <property type="term" value="F:dTDP-4-dehydrorhamnose reductase activity"/>
    <property type="evidence" value="ECO:0007669"/>
    <property type="project" value="UniProtKB-EC"/>
</dbReference>
<name>A0A2V5KUD0_9BACL</name>
<dbReference type="GO" id="GO:0005829">
    <property type="term" value="C:cytosol"/>
    <property type="evidence" value="ECO:0007669"/>
    <property type="project" value="TreeGrafter"/>
</dbReference>
<accession>A0A2V5KUD0</accession>
<dbReference type="UniPathway" id="UPA00124"/>
<keyword evidence="2" id="KW-0560">Oxidoreductase</keyword>
<evidence type="ECO:0000256" key="2">
    <source>
        <dbReference type="RuleBase" id="RU364082"/>
    </source>
</evidence>
<feature type="domain" description="RmlD-like substrate binding" evidence="3">
    <location>
        <begin position="1"/>
        <end position="220"/>
    </location>
</feature>
<dbReference type="AlphaFoldDB" id="A0A2V5KUD0"/>
<dbReference type="SUPFAM" id="SSF51735">
    <property type="entry name" value="NAD(P)-binding Rossmann-fold domains"/>
    <property type="match status" value="1"/>
</dbReference>
<organism evidence="4 5">
    <name type="scientific">Paenibacillus flagellatus</name>
    <dbReference type="NCBI Taxonomy" id="2211139"/>
    <lineage>
        <taxon>Bacteria</taxon>
        <taxon>Bacillati</taxon>
        <taxon>Bacillota</taxon>
        <taxon>Bacilli</taxon>
        <taxon>Bacillales</taxon>
        <taxon>Paenibacillaceae</taxon>
        <taxon>Paenibacillus</taxon>
    </lineage>
</organism>
<comment type="pathway">
    <text evidence="2">Carbohydrate biosynthesis; dTDP-L-rhamnose biosynthesis.</text>
</comment>
<dbReference type="InterPro" id="IPR005913">
    <property type="entry name" value="dTDP_dehydrorham_reduct"/>
</dbReference>
<dbReference type="EC" id="1.1.1.133" evidence="2"/>
<evidence type="ECO:0000313" key="4">
    <source>
        <dbReference type="EMBL" id="PYI52936.1"/>
    </source>
</evidence>
<proteinExistence type="inferred from homology"/>
<dbReference type="InterPro" id="IPR036291">
    <property type="entry name" value="NAD(P)-bd_dom_sf"/>
</dbReference>
<dbReference type="Proteomes" id="UP000247476">
    <property type="component" value="Unassembled WGS sequence"/>
</dbReference>
<dbReference type="EMBL" id="QJVJ01000008">
    <property type="protein sequence ID" value="PYI52936.1"/>
    <property type="molecule type" value="Genomic_DNA"/>
</dbReference>
<dbReference type="Gene3D" id="3.40.50.720">
    <property type="entry name" value="NAD(P)-binding Rossmann-like Domain"/>
    <property type="match status" value="1"/>
</dbReference>
<dbReference type="PANTHER" id="PTHR10491">
    <property type="entry name" value="DTDP-4-DEHYDRORHAMNOSE REDUCTASE"/>
    <property type="match status" value="1"/>
</dbReference>
<keyword evidence="2" id="KW-0521">NADP</keyword>
<dbReference type="PANTHER" id="PTHR10491:SF4">
    <property type="entry name" value="METHIONINE ADENOSYLTRANSFERASE 2 SUBUNIT BETA"/>
    <property type="match status" value="1"/>
</dbReference>
<dbReference type="OrthoDB" id="9803892at2"/>
<protein>
    <recommendedName>
        <fullName evidence="2">dTDP-4-dehydrorhamnose reductase</fullName>
        <ecNumber evidence="2">1.1.1.133</ecNumber>
    </recommendedName>
</protein>
<dbReference type="RefSeq" id="WP_110841485.1">
    <property type="nucleotide sequence ID" value="NZ_QJVJ01000008.1"/>
</dbReference>
<gene>
    <name evidence="4" type="ORF">DLM86_18185</name>
</gene>
<comment type="caution">
    <text evidence="4">The sequence shown here is derived from an EMBL/GenBank/DDBJ whole genome shotgun (WGS) entry which is preliminary data.</text>
</comment>